<dbReference type="Proteomes" id="UP000054921">
    <property type="component" value="Unassembled WGS sequence"/>
</dbReference>
<gene>
    <name evidence="1" type="ORF">Lche_2891</name>
</gene>
<evidence type="ECO:0000313" key="2">
    <source>
        <dbReference type="Proteomes" id="UP000054921"/>
    </source>
</evidence>
<comment type="caution">
    <text evidence="1">The sequence shown here is derived from an EMBL/GenBank/DDBJ whole genome shotgun (WGS) entry which is preliminary data.</text>
</comment>
<accession>A0A0W0SBV1</accession>
<dbReference type="EMBL" id="LNXW01000013">
    <property type="protein sequence ID" value="KTC80871.1"/>
    <property type="molecule type" value="Genomic_DNA"/>
</dbReference>
<name>A0A0W0SBV1_9GAMM</name>
<proteinExistence type="predicted"/>
<sequence length="360" mass="40749">MIREEIIQGTGLSSEDLDALFLLNRLMHADNPTRGLELAGNEKERVVAFLEKAMGNLELNRKILELGKLKEQDTGISFAVIKTLRNLTFKSRHWHKTHFDDHDKITLSKLGALADLASLTHDLAVFESSGIINDSARLSQLYHDAQWALRSGFSHDLDLSSNVMVFEIKATKGGAPMFFHTKYQKDAFVLSEFLYSEEYRIRLDKLIEGDETKEFLKKHLGDDWLQQLENKFGIIQREMHDAQLMGPHQGLVHQDDTAQELFRAEDKSPVTLICSPFVGISTLATVKELNVQLIQELNGKGVTDIPPLLQLPVHEEVEALSPSCFLDALDKWNALERIPRTRLSGAKDEGEEEHPPHQPK</sequence>
<organism evidence="1 2">
    <name type="scientific">Legionella cherrii</name>
    <dbReference type="NCBI Taxonomy" id="28084"/>
    <lineage>
        <taxon>Bacteria</taxon>
        <taxon>Pseudomonadati</taxon>
        <taxon>Pseudomonadota</taxon>
        <taxon>Gammaproteobacteria</taxon>
        <taxon>Legionellales</taxon>
        <taxon>Legionellaceae</taxon>
        <taxon>Legionella</taxon>
    </lineage>
</organism>
<dbReference type="STRING" id="28084.Lche_2891"/>
<evidence type="ECO:0000313" key="1">
    <source>
        <dbReference type="EMBL" id="KTC80871.1"/>
    </source>
</evidence>
<dbReference type="AlphaFoldDB" id="A0A0W0SBV1"/>
<dbReference type="RefSeq" id="WP_065235808.1">
    <property type="nucleotide sequence ID" value="NZ_LNXW01000013.1"/>
</dbReference>
<reference evidence="1 2" key="1">
    <citation type="submission" date="2015-11" db="EMBL/GenBank/DDBJ databases">
        <title>Genomic analysis of 38 Legionella species identifies large and diverse effector repertoires.</title>
        <authorList>
            <person name="Burstein D."/>
            <person name="Amaro F."/>
            <person name="Zusman T."/>
            <person name="Lifshitz Z."/>
            <person name="Cohen O."/>
            <person name="Gilbert J.A."/>
            <person name="Pupko T."/>
            <person name="Shuman H.A."/>
            <person name="Segal G."/>
        </authorList>
    </citation>
    <scope>NUCLEOTIDE SEQUENCE [LARGE SCALE GENOMIC DNA]</scope>
    <source>
        <strain evidence="1 2">ORW</strain>
    </source>
</reference>
<dbReference type="PATRIC" id="fig|28084.5.peg.3136"/>
<protein>
    <submittedName>
        <fullName evidence="1">Uncharacterized protein</fullName>
    </submittedName>
</protein>